<dbReference type="GO" id="GO:0006508">
    <property type="term" value="P:proteolysis"/>
    <property type="evidence" value="ECO:0007669"/>
    <property type="project" value="UniProtKB-KW"/>
</dbReference>
<comment type="caution">
    <text evidence="23">The sequence shown here is derived from an EMBL/GenBank/DDBJ whole genome shotgun (WGS) entry which is preliminary data.</text>
</comment>
<evidence type="ECO:0000256" key="19">
    <source>
        <dbReference type="ARBA" id="ARBA00023228"/>
    </source>
</evidence>
<dbReference type="PANTHER" id="PTHR12053">
    <property type="entry name" value="PROTEASE FAMILY M28 PLASMA GLUTAMATE CARBOXYPEPTIDASE-RELATED"/>
    <property type="match status" value="1"/>
</dbReference>
<evidence type="ECO:0000256" key="5">
    <source>
        <dbReference type="ARBA" id="ARBA00010918"/>
    </source>
</evidence>
<keyword evidence="14" id="KW-0862">Zinc</keyword>
<evidence type="ECO:0000256" key="3">
    <source>
        <dbReference type="ARBA" id="ARBA00004555"/>
    </source>
</evidence>
<keyword evidence="16" id="KW-0482">Metalloprotease</keyword>
<name>A0A8S2FXD0_9BILA</name>
<comment type="subunit">
    <text evidence="20">Homodimer. The monomeric form is inactive while the homodimer is active.</text>
</comment>
<evidence type="ECO:0000256" key="1">
    <source>
        <dbReference type="ARBA" id="ARBA00004240"/>
    </source>
</evidence>
<dbReference type="InterPro" id="IPR039866">
    <property type="entry name" value="CPQ"/>
</dbReference>
<keyword evidence="11" id="KW-0732">Signal</keyword>
<evidence type="ECO:0000256" key="10">
    <source>
        <dbReference type="ARBA" id="ARBA00022723"/>
    </source>
</evidence>
<reference evidence="23" key="1">
    <citation type="submission" date="2021-02" db="EMBL/GenBank/DDBJ databases">
        <authorList>
            <person name="Nowell W R."/>
        </authorList>
    </citation>
    <scope>NUCLEOTIDE SEQUENCE</scope>
</reference>
<sequence>AMDDGGGAFISWSVLSILRQLNLRPKRTVRCVLWSCEEFGGVGAEQYFEQHRQELEQMDLVLESDLGVFHPLGLEFAGNAQAFEIMQSIGEQLLVEINATQVVKGDGGTDIGPWMDNGVPGGSLLNENEKYFMFHHSNGDTMTVLNSTDMDLAAAVWTVHAYVVADLDDMLPR</sequence>
<feature type="non-terminal residue" evidence="23">
    <location>
        <position position="1"/>
    </location>
</feature>
<evidence type="ECO:0000256" key="6">
    <source>
        <dbReference type="ARBA" id="ARBA00014116"/>
    </source>
</evidence>
<evidence type="ECO:0000313" key="25">
    <source>
        <dbReference type="Proteomes" id="UP000677228"/>
    </source>
</evidence>
<keyword evidence="10" id="KW-0479">Metal-binding</keyword>
<dbReference type="GO" id="GO:0005794">
    <property type="term" value="C:Golgi apparatus"/>
    <property type="evidence" value="ECO:0007669"/>
    <property type="project" value="UniProtKB-SubCell"/>
</dbReference>
<comment type="subcellular location">
    <subcellularLocation>
        <location evidence="1">Endoplasmic reticulum</location>
    </subcellularLocation>
    <subcellularLocation>
        <location evidence="3">Golgi apparatus</location>
    </subcellularLocation>
    <subcellularLocation>
        <location evidence="2">Lysosome</location>
    </subcellularLocation>
    <subcellularLocation>
        <location evidence="4">Secreted</location>
    </subcellularLocation>
</comment>
<evidence type="ECO:0000256" key="18">
    <source>
        <dbReference type="ARBA" id="ARBA00023180"/>
    </source>
</evidence>
<evidence type="ECO:0000259" key="22">
    <source>
        <dbReference type="Pfam" id="PF04389"/>
    </source>
</evidence>
<evidence type="ECO:0000256" key="20">
    <source>
        <dbReference type="ARBA" id="ARBA00025833"/>
    </source>
</evidence>
<dbReference type="SUPFAM" id="SSF53187">
    <property type="entry name" value="Zn-dependent exopeptidases"/>
    <property type="match status" value="1"/>
</dbReference>
<evidence type="ECO:0000256" key="2">
    <source>
        <dbReference type="ARBA" id="ARBA00004371"/>
    </source>
</evidence>
<gene>
    <name evidence="23" type="ORF">OVA965_LOCUS40093</name>
    <name evidence="24" type="ORF">TMI583_LOCUS41487</name>
</gene>
<evidence type="ECO:0000256" key="14">
    <source>
        <dbReference type="ARBA" id="ARBA00022833"/>
    </source>
</evidence>
<evidence type="ECO:0000256" key="9">
    <source>
        <dbReference type="ARBA" id="ARBA00022670"/>
    </source>
</evidence>
<dbReference type="PANTHER" id="PTHR12053:SF3">
    <property type="entry name" value="CARBOXYPEPTIDASE Q"/>
    <property type="match status" value="1"/>
</dbReference>
<evidence type="ECO:0000256" key="17">
    <source>
        <dbReference type="ARBA" id="ARBA00023145"/>
    </source>
</evidence>
<protein>
    <recommendedName>
        <fullName evidence="6">Carboxypeptidase Q</fullName>
    </recommendedName>
    <alternativeName>
        <fullName evidence="21">Plasma glutamate carboxypeptidase</fullName>
    </alternativeName>
</protein>
<comment type="similarity">
    <text evidence="5">Belongs to the peptidase M28 family.</text>
</comment>
<dbReference type="GO" id="GO:0004180">
    <property type="term" value="F:carboxypeptidase activity"/>
    <property type="evidence" value="ECO:0007669"/>
    <property type="project" value="UniProtKB-KW"/>
</dbReference>
<evidence type="ECO:0000256" key="8">
    <source>
        <dbReference type="ARBA" id="ARBA00022645"/>
    </source>
</evidence>
<evidence type="ECO:0000256" key="21">
    <source>
        <dbReference type="ARBA" id="ARBA00033328"/>
    </source>
</evidence>
<keyword evidence="8" id="KW-0121">Carboxypeptidase</keyword>
<dbReference type="GO" id="GO:0070573">
    <property type="term" value="F:metallodipeptidase activity"/>
    <property type="evidence" value="ECO:0007669"/>
    <property type="project" value="InterPro"/>
</dbReference>
<keyword evidence="7" id="KW-0964">Secreted</keyword>
<organism evidence="23 25">
    <name type="scientific">Didymodactylos carnosus</name>
    <dbReference type="NCBI Taxonomy" id="1234261"/>
    <lineage>
        <taxon>Eukaryota</taxon>
        <taxon>Metazoa</taxon>
        <taxon>Spiralia</taxon>
        <taxon>Gnathifera</taxon>
        <taxon>Rotifera</taxon>
        <taxon>Eurotatoria</taxon>
        <taxon>Bdelloidea</taxon>
        <taxon>Philodinida</taxon>
        <taxon>Philodinidae</taxon>
        <taxon>Didymodactylos</taxon>
    </lineage>
</organism>
<evidence type="ECO:0000256" key="11">
    <source>
        <dbReference type="ARBA" id="ARBA00022729"/>
    </source>
</evidence>
<dbReference type="Proteomes" id="UP000682733">
    <property type="component" value="Unassembled WGS sequence"/>
</dbReference>
<evidence type="ECO:0000256" key="12">
    <source>
        <dbReference type="ARBA" id="ARBA00022801"/>
    </source>
</evidence>
<dbReference type="GO" id="GO:0043171">
    <property type="term" value="P:peptide catabolic process"/>
    <property type="evidence" value="ECO:0007669"/>
    <property type="project" value="TreeGrafter"/>
</dbReference>
<evidence type="ECO:0000256" key="16">
    <source>
        <dbReference type="ARBA" id="ARBA00023049"/>
    </source>
</evidence>
<proteinExistence type="inferred from homology"/>
<keyword evidence="9" id="KW-0645">Protease</keyword>
<evidence type="ECO:0000313" key="24">
    <source>
        <dbReference type="EMBL" id="CAF4359269.1"/>
    </source>
</evidence>
<keyword evidence="18" id="KW-0325">Glycoprotein</keyword>
<keyword evidence="15" id="KW-0333">Golgi apparatus</keyword>
<dbReference type="Gene3D" id="3.40.630.10">
    <property type="entry name" value="Zn peptidases"/>
    <property type="match status" value="1"/>
</dbReference>
<dbReference type="GO" id="GO:0005783">
    <property type="term" value="C:endoplasmic reticulum"/>
    <property type="evidence" value="ECO:0007669"/>
    <property type="project" value="UniProtKB-SubCell"/>
</dbReference>
<evidence type="ECO:0000256" key="4">
    <source>
        <dbReference type="ARBA" id="ARBA00004613"/>
    </source>
</evidence>
<dbReference type="Proteomes" id="UP000677228">
    <property type="component" value="Unassembled WGS sequence"/>
</dbReference>
<dbReference type="EMBL" id="CAJOBA010065542">
    <property type="protein sequence ID" value="CAF4359269.1"/>
    <property type="molecule type" value="Genomic_DNA"/>
</dbReference>
<keyword evidence="12" id="KW-0378">Hydrolase</keyword>
<dbReference type="InterPro" id="IPR007484">
    <property type="entry name" value="Peptidase_M28"/>
</dbReference>
<keyword evidence="19" id="KW-0458">Lysosome</keyword>
<keyword evidence="13" id="KW-0256">Endoplasmic reticulum</keyword>
<evidence type="ECO:0000256" key="13">
    <source>
        <dbReference type="ARBA" id="ARBA00022824"/>
    </source>
</evidence>
<evidence type="ECO:0000313" key="23">
    <source>
        <dbReference type="EMBL" id="CAF1566194.1"/>
    </source>
</evidence>
<dbReference type="AlphaFoldDB" id="A0A8S2FXD0"/>
<evidence type="ECO:0000256" key="15">
    <source>
        <dbReference type="ARBA" id="ARBA00023034"/>
    </source>
</evidence>
<accession>A0A8S2FXD0</accession>
<dbReference type="GO" id="GO:0005615">
    <property type="term" value="C:extracellular space"/>
    <property type="evidence" value="ECO:0007669"/>
    <property type="project" value="TreeGrafter"/>
</dbReference>
<dbReference type="EMBL" id="CAJNOK010042832">
    <property type="protein sequence ID" value="CAF1566194.1"/>
    <property type="molecule type" value="Genomic_DNA"/>
</dbReference>
<dbReference type="GO" id="GO:0005764">
    <property type="term" value="C:lysosome"/>
    <property type="evidence" value="ECO:0007669"/>
    <property type="project" value="UniProtKB-SubCell"/>
</dbReference>
<dbReference type="Pfam" id="PF04389">
    <property type="entry name" value="Peptidase_M28"/>
    <property type="match status" value="1"/>
</dbReference>
<feature type="domain" description="Peptidase M28" evidence="22">
    <location>
        <begin position="1"/>
        <end position="156"/>
    </location>
</feature>
<evidence type="ECO:0000256" key="7">
    <source>
        <dbReference type="ARBA" id="ARBA00022525"/>
    </source>
</evidence>
<dbReference type="GO" id="GO:0046872">
    <property type="term" value="F:metal ion binding"/>
    <property type="evidence" value="ECO:0007669"/>
    <property type="project" value="UniProtKB-KW"/>
</dbReference>
<keyword evidence="17" id="KW-0865">Zymogen</keyword>